<gene>
    <name evidence="1" type="ORF">JOC73_002403</name>
</gene>
<keyword evidence="2" id="KW-1185">Reference proteome</keyword>
<accession>A0ABS2NS88</accession>
<evidence type="ECO:0000313" key="1">
    <source>
        <dbReference type="EMBL" id="MBM7615829.1"/>
    </source>
</evidence>
<dbReference type="EMBL" id="JAFBEE010000018">
    <property type="protein sequence ID" value="MBM7615829.1"/>
    <property type="molecule type" value="Genomic_DNA"/>
</dbReference>
<proteinExistence type="predicted"/>
<sequence length="91" mass="10249">MKVLVLILTLAVCIWVVMSQGKRREKRIHNKIKSMGGKVITIERSTFLAGTGPFKVVSKGRVVYRVVYTIDGEEKEGWARFGGILGADWRL</sequence>
<protein>
    <submittedName>
        <fullName evidence="1">Uncharacterized protein</fullName>
    </submittedName>
</protein>
<comment type="caution">
    <text evidence="1">The sequence shown here is derived from an EMBL/GenBank/DDBJ whole genome shotgun (WGS) entry which is preliminary data.</text>
</comment>
<dbReference type="Proteomes" id="UP001314796">
    <property type="component" value="Unassembled WGS sequence"/>
</dbReference>
<name>A0ABS2NS88_9FIRM</name>
<dbReference type="RefSeq" id="WP_204403470.1">
    <property type="nucleotide sequence ID" value="NZ_JAFBEE010000018.1"/>
</dbReference>
<evidence type="ECO:0000313" key="2">
    <source>
        <dbReference type="Proteomes" id="UP001314796"/>
    </source>
</evidence>
<reference evidence="1 2" key="1">
    <citation type="submission" date="2021-01" db="EMBL/GenBank/DDBJ databases">
        <title>Genomic Encyclopedia of Type Strains, Phase IV (KMG-IV): sequencing the most valuable type-strain genomes for metagenomic binning, comparative biology and taxonomic classification.</title>
        <authorList>
            <person name="Goeker M."/>
        </authorList>
    </citation>
    <scope>NUCLEOTIDE SEQUENCE [LARGE SCALE GENOMIC DNA]</scope>
    <source>
        <strain evidence="1 2">DSM 25890</strain>
    </source>
</reference>
<organism evidence="1 2">
    <name type="scientific">Alkaliphilus hydrothermalis</name>
    <dbReference type="NCBI Taxonomy" id="1482730"/>
    <lineage>
        <taxon>Bacteria</taxon>
        <taxon>Bacillati</taxon>
        <taxon>Bacillota</taxon>
        <taxon>Clostridia</taxon>
        <taxon>Peptostreptococcales</taxon>
        <taxon>Natronincolaceae</taxon>
        <taxon>Alkaliphilus</taxon>
    </lineage>
</organism>